<protein>
    <submittedName>
        <fullName evidence="1">Uncharacterized protein</fullName>
    </submittedName>
</protein>
<accession>A0A176VV34</accession>
<dbReference type="EMBL" id="LVLJ01002673">
    <property type="protein sequence ID" value="OAE24231.1"/>
    <property type="molecule type" value="Genomic_DNA"/>
</dbReference>
<gene>
    <name evidence="1" type="ORF">AXG93_3083s1090</name>
</gene>
<dbReference type="Proteomes" id="UP000077202">
    <property type="component" value="Unassembled WGS sequence"/>
</dbReference>
<sequence length="229" mass="26155">MVPEVRARGDRPRAAKADVIQERFLEFEEKGPNFKPVIILKTVPDSVTLEQIRRLFTTFCKEREPWLKSIDEIQWLRHKSGGYRKMLLAEVSPPDSDPSLARLPPRISLPKLGEIIVGCTRHTCDICHKKGHHASVHDQFTVKKIDPKRSQQNADEMTPKTPALKAILQDPLLKLQDHPAKKEAWSGSIMLRMLLLEKIIWKEMVHPIGIITLALYRNMSLNLPDSGLP</sequence>
<keyword evidence="2" id="KW-1185">Reference proteome</keyword>
<dbReference type="AlphaFoldDB" id="A0A176VV34"/>
<evidence type="ECO:0000313" key="1">
    <source>
        <dbReference type="EMBL" id="OAE24231.1"/>
    </source>
</evidence>
<comment type="caution">
    <text evidence="1">The sequence shown here is derived from an EMBL/GenBank/DDBJ whole genome shotgun (WGS) entry which is preliminary data.</text>
</comment>
<organism evidence="1 2">
    <name type="scientific">Marchantia polymorpha subsp. ruderalis</name>
    <dbReference type="NCBI Taxonomy" id="1480154"/>
    <lineage>
        <taxon>Eukaryota</taxon>
        <taxon>Viridiplantae</taxon>
        <taxon>Streptophyta</taxon>
        <taxon>Embryophyta</taxon>
        <taxon>Marchantiophyta</taxon>
        <taxon>Marchantiopsida</taxon>
        <taxon>Marchantiidae</taxon>
        <taxon>Marchantiales</taxon>
        <taxon>Marchantiaceae</taxon>
        <taxon>Marchantia</taxon>
    </lineage>
</organism>
<reference evidence="1" key="1">
    <citation type="submission" date="2016-03" db="EMBL/GenBank/DDBJ databases">
        <title>Mechanisms controlling the formation of the plant cell surface in tip-growing cells are functionally conserved among land plants.</title>
        <authorList>
            <person name="Honkanen S."/>
            <person name="Jones V.A."/>
            <person name="Morieri G."/>
            <person name="Champion C."/>
            <person name="Hetherington A.J."/>
            <person name="Kelly S."/>
            <person name="Saint-Marcoux D."/>
            <person name="Proust H."/>
            <person name="Prescott H."/>
            <person name="Dolan L."/>
        </authorList>
    </citation>
    <scope>NUCLEOTIDE SEQUENCE [LARGE SCALE GENOMIC DNA]</scope>
    <source>
        <tissue evidence="1">Whole gametophyte</tissue>
    </source>
</reference>
<evidence type="ECO:0000313" key="2">
    <source>
        <dbReference type="Proteomes" id="UP000077202"/>
    </source>
</evidence>
<proteinExistence type="predicted"/>
<name>A0A176VV34_MARPO</name>